<evidence type="ECO:0000256" key="2">
    <source>
        <dbReference type="ARBA" id="ARBA00006692"/>
    </source>
</evidence>
<dbReference type="Pfam" id="PF00041">
    <property type="entry name" value="fn3"/>
    <property type="match status" value="1"/>
</dbReference>
<proteinExistence type="inferred from homology"/>
<dbReference type="Proteomes" id="UP001163046">
    <property type="component" value="Unassembled WGS sequence"/>
</dbReference>
<evidence type="ECO:0000256" key="11">
    <source>
        <dbReference type="ARBA" id="ARBA00022840"/>
    </source>
</evidence>
<dbReference type="InterPro" id="IPR011009">
    <property type="entry name" value="Kinase-like_dom_sf"/>
</dbReference>
<keyword evidence="7" id="KW-0732">Signal</keyword>
<evidence type="ECO:0000256" key="1">
    <source>
        <dbReference type="ARBA" id="ARBA00004167"/>
    </source>
</evidence>
<protein>
    <recommendedName>
        <fullName evidence="3">receptor protein-tyrosine kinase</fullName>
        <ecNumber evidence="3">2.7.10.1</ecNumber>
    </recommendedName>
</protein>
<feature type="binding site" evidence="20">
    <location>
        <position position="589"/>
    </location>
    <ligand>
        <name>ATP</name>
        <dbReference type="ChEBI" id="CHEBI:30616"/>
    </ligand>
</feature>
<evidence type="ECO:0000256" key="19">
    <source>
        <dbReference type="ARBA" id="ARBA00056965"/>
    </source>
</evidence>
<dbReference type="PANTHER" id="PTHR24416">
    <property type="entry name" value="TYROSINE-PROTEIN KINASE RECEPTOR"/>
    <property type="match status" value="1"/>
</dbReference>
<dbReference type="CDD" id="cd00063">
    <property type="entry name" value="FN3"/>
    <property type="match status" value="1"/>
</dbReference>
<dbReference type="PANTHER" id="PTHR24416:SF617">
    <property type="entry name" value="RET ONCOGENE, ISOFORM A"/>
    <property type="match status" value="1"/>
</dbReference>
<feature type="transmembrane region" description="Helical" evidence="21">
    <location>
        <begin position="128"/>
        <end position="150"/>
    </location>
</feature>
<dbReference type="InterPro" id="IPR050122">
    <property type="entry name" value="RTK"/>
</dbReference>
<dbReference type="Gene3D" id="3.30.200.20">
    <property type="entry name" value="Phosphorylase Kinase, domain 1"/>
    <property type="match status" value="1"/>
</dbReference>
<accession>A0A9X0CIY2</accession>
<keyword evidence="17" id="KW-0325">Glycoprotein</keyword>
<dbReference type="Gene3D" id="2.60.40.10">
    <property type="entry name" value="Immunoglobulins"/>
    <property type="match status" value="2"/>
</dbReference>
<dbReference type="GO" id="GO:0005886">
    <property type="term" value="C:plasma membrane"/>
    <property type="evidence" value="ECO:0007669"/>
    <property type="project" value="TreeGrafter"/>
</dbReference>
<evidence type="ECO:0000256" key="18">
    <source>
        <dbReference type="ARBA" id="ARBA00023319"/>
    </source>
</evidence>
<dbReference type="Gene3D" id="3.30.70.960">
    <property type="entry name" value="SEA domain"/>
    <property type="match status" value="1"/>
</dbReference>
<comment type="similarity">
    <text evidence="2">Belongs to the protein kinase superfamily. CAMK Ser/Thr protein kinase family.</text>
</comment>
<gene>
    <name evidence="25" type="ORF">OS493_029454</name>
</gene>
<dbReference type="InterPro" id="IPR036179">
    <property type="entry name" value="Ig-like_dom_sf"/>
</dbReference>
<dbReference type="EC" id="2.7.10.1" evidence="3"/>
<feature type="transmembrane region" description="Helical" evidence="21">
    <location>
        <begin position="467"/>
        <end position="492"/>
    </location>
</feature>
<dbReference type="FunFam" id="3.30.200.20:FF:000593">
    <property type="entry name" value="Predicted protein"/>
    <property type="match status" value="1"/>
</dbReference>
<dbReference type="SUPFAM" id="SSF56112">
    <property type="entry name" value="Protein kinase-like (PK-like)"/>
    <property type="match status" value="1"/>
</dbReference>
<keyword evidence="11 20" id="KW-0067">ATP-binding</keyword>
<evidence type="ECO:0000256" key="16">
    <source>
        <dbReference type="ARBA" id="ARBA00023170"/>
    </source>
</evidence>
<dbReference type="SMART" id="SM00219">
    <property type="entry name" value="TyrKc"/>
    <property type="match status" value="1"/>
</dbReference>
<dbReference type="OrthoDB" id="5974800at2759"/>
<keyword evidence="6 21" id="KW-0812">Transmembrane</keyword>
<dbReference type="Pfam" id="PF01390">
    <property type="entry name" value="SEA"/>
    <property type="match status" value="1"/>
</dbReference>
<evidence type="ECO:0000256" key="17">
    <source>
        <dbReference type="ARBA" id="ARBA00023180"/>
    </source>
</evidence>
<dbReference type="SMART" id="SM00200">
    <property type="entry name" value="SEA"/>
    <property type="match status" value="1"/>
</dbReference>
<comment type="subcellular location">
    <subcellularLocation>
        <location evidence="1">Membrane</location>
        <topology evidence="1">Single-pass membrane protein</topology>
    </subcellularLocation>
</comment>
<evidence type="ECO:0000256" key="6">
    <source>
        <dbReference type="ARBA" id="ARBA00022692"/>
    </source>
</evidence>
<evidence type="ECO:0000256" key="7">
    <source>
        <dbReference type="ARBA" id="ARBA00022729"/>
    </source>
</evidence>
<keyword evidence="8" id="KW-0677">Repeat</keyword>
<comment type="caution">
    <text evidence="25">The sequence shown here is derived from an EMBL/GenBank/DDBJ whole genome shotgun (WGS) entry which is preliminary data.</text>
</comment>
<dbReference type="GO" id="GO:0007169">
    <property type="term" value="P:cell surface receptor protein tyrosine kinase signaling pathway"/>
    <property type="evidence" value="ECO:0007669"/>
    <property type="project" value="TreeGrafter"/>
</dbReference>
<dbReference type="AlphaFoldDB" id="A0A9X0CIY2"/>
<dbReference type="SMART" id="SM00409">
    <property type="entry name" value="IG"/>
    <property type="match status" value="1"/>
</dbReference>
<evidence type="ECO:0000256" key="13">
    <source>
        <dbReference type="ARBA" id="ARBA00023136"/>
    </source>
</evidence>
<dbReference type="GO" id="GO:0043235">
    <property type="term" value="C:receptor complex"/>
    <property type="evidence" value="ECO:0007669"/>
    <property type="project" value="TreeGrafter"/>
</dbReference>
<dbReference type="PROSITE" id="PS00107">
    <property type="entry name" value="PROTEIN_KINASE_ATP"/>
    <property type="match status" value="1"/>
</dbReference>
<evidence type="ECO:0000256" key="20">
    <source>
        <dbReference type="PROSITE-ProRule" id="PRU10141"/>
    </source>
</evidence>
<dbReference type="InterPro" id="IPR001245">
    <property type="entry name" value="Ser-Thr/Tyr_kinase_cat_dom"/>
</dbReference>
<dbReference type="PROSITE" id="PS50011">
    <property type="entry name" value="PROTEIN_KINASE_DOM"/>
    <property type="match status" value="1"/>
</dbReference>
<comment type="function">
    <text evidence="19">Receptor for basic fibroblast growth factor.</text>
</comment>
<dbReference type="InterPro" id="IPR013783">
    <property type="entry name" value="Ig-like_fold"/>
</dbReference>
<keyword evidence="16" id="KW-0675">Receptor</keyword>
<sequence>MQRIAFYPQEWSGGYICMRLELYGCVKVIPATTSMENVSPSPSPSLAYPAGGTSSVPSLIPSVDVILPPSPSMSTTVDNLIPHTVSSTLAGEVSPTTFVQATASAAATAGQTSTSPDVDTDGKTFGGLAIAGFVILAIVVVLVTAVAIYFKFRNPEINRIAPGERTKTLNINSTAFVNVNESKSVVINCTFESGTPTWTRQDGGEVETTTRKIKNGVLLEIKKASIADTGVYVCTNGGNTHKITVQVLVEVKVEMALVVLNYGNFTEELEDNTTPVYKATEKNFTTEMDKVHKGHTPGYVKTIVLKFSEGSVKVDFQIVIILVTNNPKNATTIADKKAEAAQRVVVRAKKGAVERLRVKAVIVKTDPLEPENVEIFGIDSDELSVRWQPSEDADAFEVSEYLVQHRAFSEKVYTNFTQRSSKDKTQYSYRVKPLEPETTYMVRVAAINKYGHNFNEESSHQTDPAPFAWWIILVVVLIILFVLGLLVGVILYRRKRARERELAREEEPRFNALQREARSNAVALYEDKNVKGLTLSFTNDAYKPSELNWEEIPYENLKLLNELGSGAFGIVYKGELLQDNGNVTACAVKALKPSATNEEIRDLYNELEIMTNVGHHPNLVNLIGACTEDGHLLVVLEIAENGSLLEFLKSLDKLIKALRTSTAG</sequence>
<keyword evidence="9 20" id="KW-0547">Nucleotide-binding</keyword>
<keyword evidence="13 21" id="KW-0472">Membrane</keyword>
<dbReference type="InterPro" id="IPR020635">
    <property type="entry name" value="Tyr_kinase_cat_dom"/>
</dbReference>
<feature type="domain" description="Protein kinase" evidence="22">
    <location>
        <begin position="557"/>
        <end position="664"/>
    </location>
</feature>
<dbReference type="SMART" id="SM00060">
    <property type="entry name" value="FN3"/>
    <property type="match status" value="1"/>
</dbReference>
<evidence type="ECO:0000313" key="26">
    <source>
        <dbReference type="Proteomes" id="UP001163046"/>
    </source>
</evidence>
<evidence type="ECO:0000256" key="14">
    <source>
        <dbReference type="ARBA" id="ARBA00023137"/>
    </source>
</evidence>
<dbReference type="PROSITE" id="PS50853">
    <property type="entry name" value="FN3"/>
    <property type="match status" value="1"/>
</dbReference>
<dbReference type="EMBL" id="MU827331">
    <property type="protein sequence ID" value="KAJ7354895.1"/>
    <property type="molecule type" value="Genomic_DNA"/>
</dbReference>
<keyword evidence="5" id="KW-0808">Transferase</keyword>
<keyword evidence="10" id="KW-0418">Kinase</keyword>
<evidence type="ECO:0000256" key="9">
    <source>
        <dbReference type="ARBA" id="ARBA00022741"/>
    </source>
</evidence>
<evidence type="ECO:0000256" key="15">
    <source>
        <dbReference type="ARBA" id="ARBA00023157"/>
    </source>
</evidence>
<dbReference type="InterPro" id="IPR036116">
    <property type="entry name" value="FN3_sf"/>
</dbReference>
<dbReference type="InterPro" id="IPR003599">
    <property type="entry name" value="Ig_sub"/>
</dbReference>
<evidence type="ECO:0000256" key="10">
    <source>
        <dbReference type="ARBA" id="ARBA00022777"/>
    </source>
</evidence>
<evidence type="ECO:0000256" key="5">
    <source>
        <dbReference type="ARBA" id="ARBA00022679"/>
    </source>
</evidence>
<evidence type="ECO:0000256" key="21">
    <source>
        <dbReference type="SAM" id="Phobius"/>
    </source>
</evidence>
<dbReference type="SUPFAM" id="SSF82671">
    <property type="entry name" value="SEA domain"/>
    <property type="match status" value="1"/>
</dbReference>
<evidence type="ECO:0000256" key="8">
    <source>
        <dbReference type="ARBA" id="ARBA00022737"/>
    </source>
</evidence>
<evidence type="ECO:0000259" key="23">
    <source>
        <dbReference type="PROSITE" id="PS50024"/>
    </source>
</evidence>
<keyword evidence="15" id="KW-1015">Disulfide bond</keyword>
<evidence type="ECO:0000313" key="25">
    <source>
        <dbReference type="EMBL" id="KAJ7354895.1"/>
    </source>
</evidence>
<dbReference type="InterPro" id="IPR000082">
    <property type="entry name" value="SEA_dom"/>
</dbReference>
<keyword evidence="14" id="KW-0829">Tyrosine-protein kinase</keyword>
<name>A0A9X0CIY2_9CNID</name>
<evidence type="ECO:0000256" key="3">
    <source>
        <dbReference type="ARBA" id="ARBA00011902"/>
    </source>
</evidence>
<evidence type="ECO:0000259" key="22">
    <source>
        <dbReference type="PROSITE" id="PS50011"/>
    </source>
</evidence>
<keyword evidence="4" id="KW-0597">Phosphoprotein</keyword>
<dbReference type="GO" id="GO:0004714">
    <property type="term" value="F:transmembrane receptor protein tyrosine kinase activity"/>
    <property type="evidence" value="ECO:0007669"/>
    <property type="project" value="UniProtKB-EC"/>
</dbReference>
<dbReference type="PROSITE" id="PS50024">
    <property type="entry name" value="SEA"/>
    <property type="match status" value="1"/>
</dbReference>
<dbReference type="GO" id="GO:0005524">
    <property type="term" value="F:ATP binding"/>
    <property type="evidence" value="ECO:0007669"/>
    <property type="project" value="UniProtKB-UniRule"/>
</dbReference>
<dbReference type="Pfam" id="PF07714">
    <property type="entry name" value="PK_Tyr_Ser-Thr"/>
    <property type="match status" value="1"/>
</dbReference>
<evidence type="ECO:0000256" key="12">
    <source>
        <dbReference type="ARBA" id="ARBA00022989"/>
    </source>
</evidence>
<reference evidence="25" key="1">
    <citation type="submission" date="2023-01" db="EMBL/GenBank/DDBJ databases">
        <title>Genome assembly of the deep-sea coral Lophelia pertusa.</title>
        <authorList>
            <person name="Herrera S."/>
            <person name="Cordes E."/>
        </authorList>
    </citation>
    <scope>NUCLEOTIDE SEQUENCE</scope>
    <source>
        <strain evidence="25">USNM1676648</strain>
        <tissue evidence="25">Polyp</tissue>
    </source>
</reference>
<dbReference type="PROSITE" id="PS01286">
    <property type="entry name" value="FA58C_2"/>
    <property type="match status" value="1"/>
</dbReference>
<dbReference type="InterPro" id="IPR003961">
    <property type="entry name" value="FN3_dom"/>
</dbReference>
<dbReference type="InterPro" id="IPR000719">
    <property type="entry name" value="Prot_kinase_dom"/>
</dbReference>
<dbReference type="SUPFAM" id="SSF49265">
    <property type="entry name" value="Fibronectin type III"/>
    <property type="match status" value="1"/>
</dbReference>
<evidence type="ECO:0000256" key="4">
    <source>
        <dbReference type="ARBA" id="ARBA00022553"/>
    </source>
</evidence>
<feature type="domain" description="SEA" evidence="23">
    <location>
        <begin position="249"/>
        <end position="367"/>
    </location>
</feature>
<feature type="domain" description="Fibronectin type-III" evidence="24">
    <location>
        <begin position="369"/>
        <end position="465"/>
    </location>
</feature>
<keyword evidence="26" id="KW-1185">Reference proteome</keyword>
<dbReference type="InterPro" id="IPR000421">
    <property type="entry name" value="FA58C"/>
</dbReference>
<keyword evidence="18" id="KW-0393">Immunoglobulin domain</keyword>
<dbReference type="SUPFAM" id="SSF48726">
    <property type="entry name" value="Immunoglobulin"/>
    <property type="match status" value="1"/>
</dbReference>
<dbReference type="InterPro" id="IPR017441">
    <property type="entry name" value="Protein_kinase_ATP_BS"/>
</dbReference>
<keyword evidence="12 21" id="KW-1133">Transmembrane helix</keyword>
<dbReference type="InterPro" id="IPR036364">
    <property type="entry name" value="SEA_dom_sf"/>
</dbReference>
<organism evidence="25 26">
    <name type="scientific">Desmophyllum pertusum</name>
    <dbReference type="NCBI Taxonomy" id="174260"/>
    <lineage>
        <taxon>Eukaryota</taxon>
        <taxon>Metazoa</taxon>
        <taxon>Cnidaria</taxon>
        <taxon>Anthozoa</taxon>
        <taxon>Hexacorallia</taxon>
        <taxon>Scleractinia</taxon>
        <taxon>Caryophylliina</taxon>
        <taxon>Caryophylliidae</taxon>
        <taxon>Desmophyllum</taxon>
    </lineage>
</organism>
<evidence type="ECO:0000259" key="24">
    <source>
        <dbReference type="PROSITE" id="PS50853"/>
    </source>
</evidence>